<dbReference type="InterPro" id="IPR015928">
    <property type="entry name" value="Aconitase/3IPM_dehydase_swvl"/>
</dbReference>
<dbReference type="SUPFAM" id="SSF52016">
    <property type="entry name" value="LeuD/IlvD-like"/>
    <property type="match status" value="1"/>
</dbReference>
<proteinExistence type="inferred from homology"/>
<feature type="domain" description="Aconitase A/isopropylmalate dehydratase small subunit swivel" evidence="3">
    <location>
        <begin position="50"/>
        <end position="105"/>
    </location>
</feature>
<gene>
    <name evidence="4" type="ORF">N7U68_08185</name>
</gene>
<dbReference type="NCBIfam" id="TIGR02087">
    <property type="entry name" value="LEUD_arch"/>
    <property type="match status" value="1"/>
</dbReference>
<comment type="similarity">
    <text evidence="1">Belongs to the LeuD family. LeuD type 2 subfamily.</text>
</comment>
<dbReference type="PANTHER" id="PTHR43345">
    <property type="entry name" value="3-ISOPROPYLMALATE DEHYDRATASE SMALL SUBUNIT 2-RELATED-RELATED"/>
    <property type="match status" value="1"/>
</dbReference>
<sequence length="168" mass="17994">MNEVLASGSARLLGDDINTDYIVPSHRKKETIDPQVLRAFVFEDIHPGFYEAMGAETILVAGTNFGCGSAMEVAVTVLQAAGVKAVIAKSFSRTFRRNALNNGLLLCQADATHLNDNDAVTVGLENGTLTIDTNADERIKAGTMPAFMLEMLSHGGLTRFLMAKGGFE</sequence>
<organism evidence="4 5">
    <name type="scientific">Roseovarius pelagicus</name>
    <dbReference type="NCBI Taxonomy" id="2980108"/>
    <lineage>
        <taxon>Bacteria</taxon>
        <taxon>Pseudomonadati</taxon>
        <taxon>Pseudomonadota</taxon>
        <taxon>Alphaproteobacteria</taxon>
        <taxon>Rhodobacterales</taxon>
        <taxon>Roseobacteraceae</taxon>
        <taxon>Roseovarius</taxon>
    </lineage>
</organism>
<protein>
    <submittedName>
        <fullName evidence="4">3-isopropylmalate dehydratase</fullName>
    </submittedName>
</protein>
<evidence type="ECO:0000313" key="4">
    <source>
        <dbReference type="EMBL" id="UXX84602.1"/>
    </source>
</evidence>
<dbReference type="InterPro" id="IPR050075">
    <property type="entry name" value="LeuD"/>
</dbReference>
<accession>A0ABY6DEL7</accession>
<dbReference type="PANTHER" id="PTHR43345:SF2">
    <property type="entry name" value="3-ISOPROPYLMALATE DEHYDRATASE SMALL SUBUNIT 1"/>
    <property type="match status" value="1"/>
</dbReference>
<dbReference type="Gene3D" id="3.20.19.10">
    <property type="entry name" value="Aconitase, domain 4"/>
    <property type="match status" value="1"/>
</dbReference>
<dbReference type="EMBL" id="CP106738">
    <property type="protein sequence ID" value="UXX84602.1"/>
    <property type="molecule type" value="Genomic_DNA"/>
</dbReference>
<name>A0ABY6DEL7_9RHOB</name>
<keyword evidence="2" id="KW-0456">Lyase</keyword>
<evidence type="ECO:0000313" key="5">
    <source>
        <dbReference type="Proteomes" id="UP001064087"/>
    </source>
</evidence>
<dbReference type="Pfam" id="PF00694">
    <property type="entry name" value="Aconitase_C"/>
    <property type="match status" value="1"/>
</dbReference>
<dbReference type="InterPro" id="IPR000573">
    <property type="entry name" value="AconitaseA/IPMdHydase_ssu_swvl"/>
</dbReference>
<evidence type="ECO:0000256" key="2">
    <source>
        <dbReference type="ARBA" id="ARBA00023239"/>
    </source>
</evidence>
<reference evidence="4" key="1">
    <citation type="submission" date="2022-10" db="EMBL/GenBank/DDBJ databases">
        <title>Roseovarius pelagicus sp. nov., isolated from Arctic seawater.</title>
        <authorList>
            <person name="Hong Y.W."/>
            <person name="Hwang C.Y."/>
        </authorList>
    </citation>
    <scope>NUCLEOTIDE SEQUENCE</scope>
    <source>
        <strain evidence="4">HL-MP18</strain>
    </source>
</reference>
<evidence type="ECO:0000259" key="3">
    <source>
        <dbReference type="Pfam" id="PF00694"/>
    </source>
</evidence>
<keyword evidence="5" id="KW-1185">Reference proteome</keyword>
<evidence type="ECO:0000256" key="1">
    <source>
        <dbReference type="ARBA" id="ARBA00009869"/>
    </source>
</evidence>
<dbReference type="InterPro" id="IPR011827">
    <property type="entry name" value="LeuD_type2/HacB/DmdB"/>
</dbReference>
<dbReference type="RefSeq" id="WP_165196554.1">
    <property type="nucleotide sequence ID" value="NZ_CP106738.1"/>
</dbReference>
<dbReference type="Proteomes" id="UP001064087">
    <property type="component" value="Chromosome"/>
</dbReference>